<evidence type="ECO:0000259" key="3">
    <source>
        <dbReference type="PROSITE" id="PS51747"/>
    </source>
</evidence>
<dbReference type="PANTHER" id="PTHR11079">
    <property type="entry name" value="CYTOSINE DEAMINASE FAMILY MEMBER"/>
    <property type="match status" value="1"/>
</dbReference>
<keyword evidence="5" id="KW-1185">Reference proteome</keyword>
<evidence type="ECO:0000256" key="1">
    <source>
        <dbReference type="ARBA" id="ARBA00022801"/>
    </source>
</evidence>
<dbReference type="Gene3D" id="3.40.140.10">
    <property type="entry name" value="Cytidine Deaminase, domain 2"/>
    <property type="match status" value="1"/>
</dbReference>
<evidence type="ECO:0000256" key="2">
    <source>
        <dbReference type="SAM" id="MobiDB-lite"/>
    </source>
</evidence>
<dbReference type="InterPro" id="IPR002125">
    <property type="entry name" value="CMP_dCMP_dom"/>
</dbReference>
<evidence type="ECO:0000313" key="4">
    <source>
        <dbReference type="EMBL" id="KAK4535845.1"/>
    </source>
</evidence>
<dbReference type="GO" id="GO:0002100">
    <property type="term" value="P:tRNA wobble adenosine to inosine editing"/>
    <property type="evidence" value="ECO:0007669"/>
    <property type="project" value="TreeGrafter"/>
</dbReference>
<dbReference type="PANTHER" id="PTHR11079:SF149">
    <property type="entry name" value="TRNA-SPECIFIC ADENOSINE DEAMINASE 2"/>
    <property type="match status" value="1"/>
</dbReference>
<gene>
    <name evidence="4" type="ORF">CDCA_CDCA06G1870</name>
</gene>
<name>A0AAV9IUS8_CYACA</name>
<dbReference type="EMBL" id="JANCYW010000006">
    <property type="protein sequence ID" value="KAK4535845.1"/>
    <property type="molecule type" value="Genomic_DNA"/>
</dbReference>
<reference evidence="4 5" key="1">
    <citation type="submission" date="2022-07" db="EMBL/GenBank/DDBJ databases">
        <title>Genome-wide signatures of adaptation to extreme environments.</title>
        <authorList>
            <person name="Cho C.H."/>
            <person name="Yoon H.S."/>
        </authorList>
    </citation>
    <scope>NUCLEOTIDE SEQUENCE [LARGE SCALE GENOMIC DNA]</scope>
    <source>
        <strain evidence="4 5">DBV 063 E5</strain>
    </source>
</reference>
<dbReference type="Proteomes" id="UP001301350">
    <property type="component" value="Unassembled WGS sequence"/>
</dbReference>
<keyword evidence="1" id="KW-0378">Hydrolase</keyword>
<dbReference type="AlphaFoldDB" id="A0AAV9IUS8"/>
<feature type="domain" description="CMP/dCMP-type deaminase" evidence="3">
    <location>
        <begin position="58"/>
        <end position="186"/>
    </location>
</feature>
<feature type="region of interest" description="Disordered" evidence="2">
    <location>
        <begin position="227"/>
        <end position="279"/>
    </location>
</feature>
<evidence type="ECO:0000313" key="5">
    <source>
        <dbReference type="Proteomes" id="UP001301350"/>
    </source>
</evidence>
<dbReference type="InterPro" id="IPR016193">
    <property type="entry name" value="Cytidine_deaminase-like"/>
</dbReference>
<dbReference type="PROSITE" id="PS51747">
    <property type="entry name" value="CYT_DCMP_DEAMINASES_2"/>
    <property type="match status" value="1"/>
</dbReference>
<dbReference type="CDD" id="cd01285">
    <property type="entry name" value="nucleoside_deaminase"/>
    <property type="match status" value="1"/>
</dbReference>
<dbReference type="SUPFAM" id="SSF53927">
    <property type="entry name" value="Cytidine deaminase-like"/>
    <property type="match status" value="1"/>
</dbReference>
<dbReference type="GO" id="GO:0052717">
    <property type="term" value="F:tRNA-specific adenosine-34 deaminase activity"/>
    <property type="evidence" value="ECO:0007669"/>
    <property type="project" value="TreeGrafter"/>
</dbReference>
<comment type="caution">
    <text evidence="4">The sequence shown here is derived from an EMBL/GenBank/DDBJ whole genome shotgun (WGS) entry which is preliminary data.</text>
</comment>
<protein>
    <recommendedName>
        <fullName evidence="3">CMP/dCMP-type deaminase domain-containing protein</fullName>
    </recommendedName>
</protein>
<dbReference type="Pfam" id="PF00383">
    <property type="entry name" value="dCMP_cyt_deam_1"/>
    <property type="match status" value="1"/>
</dbReference>
<accession>A0AAV9IUS8</accession>
<sequence length="279" mass="30225">MSELLPKASAVNGSGDGVILTEEALMNGVMAVSEPEGRGGGAAGESSVESGALLSDDRFDPLYMRMALQEGRRAMEERAEVPVGCLLVHRRSRGIVGRGANRCNELRNATKHAELVSVEDAQRRYPNGVELKRLLRECDAYVTCEPCIMCTAALMRHGLGGCVYFGCRSERFGGCGTVLSVYNGSCGMPRGARPLRVSGGHFAQEAVELLRQFYEMENIFAPLEKRKVKRQRPRTTAVHDGPIVDADGRRWEADGDDAPAGGPPPLRNGHCNGATTQHR</sequence>
<proteinExistence type="predicted"/>
<organism evidence="4 5">
    <name type="scientific">Cyanidium caldarium</name>
    <name type="common">Red alga</name>
    <dbReference type="NCBI Taxonomy" id="2771"/>
    <lineage>
        <taxon>Eukaryota</taxon>
        <taxon>Rhodophyta</taxon>
        <taxon>Bangiophyceae</taxon>
        <taxon>Cyanidiales</taxon>
        <taxon>Cyanidiaceae</taxon>
        <taxon>Cyanidium</taxon>
    </lineage>
</organism>